<dbReference type="PRINTS" id="PR00081">
    <property type="entry name" value="GDHRDH"/>
</dbReference>
<organism evidence="4 5">
    <name type="scientific">Antrihabitans stalagmiti</name>
    <dbReference type="NCBI Taxonomy" id="2799499"/>
    <lineage>
        <taxon>Bacteria</taxon>
        <taxon>Bacillati</taxon>
        <taxon>Actinomycetota</taxon>
        <taxon>Actinomycetes</taxon>
        <taxon>Mycobacteriales</taxon>
        <taxon>Nocardiaceae</taxon>
        <taxon>Antrihabitans</taxon>
    </lineage>
</organism>
<comment type="caution">
    <text evidence="4">The sequence shown here is derived from an EMBL/GenBank/DDBJ whole genome shotgun (WGS) entry which is preliminary data.</text>
</comment>
<comment type="similarity">
    <text evidence="1 3">Belongs to the short-chain dehydrogenases/reductases (SDR) family.</text>
</comment>
<evidence type="ECO:0000256" key="1">
    <source>
        <dbReference type="ARBA" id="ARBA00006484"/>
    </source>
</evidence>
<keyword evidence="2" id="KW-0560">Oxidoreductase</keyword>
<name>A0A934U2V1_9NOCA</name>
<dbReference type="CDD" id="cd05233">
    <property type="entry name" value="SDR_c"/>
    <property type="match status" value="1"/>
</dbReference>
<dbReference type="EMBL" id="JAEMNV010000003">
    <property type="protein sequence ID" value="MBJ8339062.1"/>
    <property type="molecule type" value="Genomic_DNA"/>
</dbReference>
<dbReference type="Proteomes" id="UP000655868">
    <property type="component" value="Unassembled WGS sequence"/>
</dbReference>
<evidence type="ECO:0000313" key="5">
    <source>
        <dbReference type="Proteomes" id="UP000655868"/>
    </source>
</evidence>
<dbReference type="RefSeq" id="WP_199703780.1">
    <property type="nucleotide sequence ID" value="NZ_JAEMNV010000003.1"/>
</dbReference>
<dbReference type="AlphaFoldDB" id="A0A934U2V1"/>
<dbReference type="InterPro" id="IPR036291">
    <property type="entry name" value="NAD(P)-bd_dom_sf"/>
</dbReference>
<dbReference type="SUPFAM" id="SSF51735">
    <property type="entry name" value="NAD(P)-binding Rossmann-fold domains"/>
    <property type="match status" value="1"/>
</dbReference>
<keyword evidence="5" id="KW-1185">Reference proteome</keyword>
<dbReference type="InterPro" id="IPR002347">
    <property type="entry name" value="SDR_fam"/>
</dbReference>
<dbReference type="Gene3D" id="3.40.50.720">
    <property type="entry name" value="NAD(P)-binding Rossmann-like Domain"/>
    <property type="match status" value="1"/>
</dbReference>
<evidence type="ECO:0000256" key="3">
    <source>
        <dbReference type="RuleBase" id="RU000363"/>
    </source>
</evidence>
<evidence type="ECO:0000256" key="2">
    <source>
        <dbReference type="ARBA" id="ARBA00023002"/>
    </source>
</evidence>
<protein>
    <submittedName>
        <fullName evidence="4">SDR family NAD(P)-dependent oxidoreductase</fullName>
    </submittedName>
</protein>
<evidence type="ECO:0000313" key="4">
    <source>
        <dbReference type="EMBL" id="MBJ8339062.1"/>
    </source>
</evidence>
<dbReference type="PANTHER" id="PTHR44196">
    <property type="entry name" value="DEHYDROGENASE/REDUCTASE SDR FAMILY MEMBER 7B"/>
    <property type="match status" value="1"/>
</dbReference>
<proteinExistence type="inferred from homology"/>
<sequence length="302" mass="31371">MKTVVITGAGSGIGRAIAKRFAKDGANVIVADINEQTGPETVELITAKGGRAEFRRLDVADVADWEVFTESVCNDHGVPDVIVNNAGILIAGGFLEQTGADWRRMIAINMMSPLVGSRLFGQRMVDAGVRGNIVNICSVGAFMPTAVAPSYTAAKAGAWFGTQALRAELAPHGIGVSAVCPGLIATNLAANGSRGGVDDAESNSWAAKLAGGQQFLGRSPDRVAFAVSQAIRWNISTVPVGLEAWGGWYLSRISPSAMRGLMSLGRMSLADLGAELSGKIFGKNVDNAAQRVVADEVSGAAK</sequence>
<dbReference type="GO" id="GO:0016020">
    <property type="term" value="C:membrane"/>
    <property type="evidence" value="ECO:0007669"/>
    <property type="project" value="TreeGrafter"/>
</dbReference>
<dbReference type="PRINTS" id="PR00080">
    <property type="entry name" value="SDRFAMILY"/>
</dbReference>
<reference evidence="4" key="1">
    <citation type="submission" date="2020-12" db="EMBL/GenBank/DDBJ databases">
        <title>Antrihabitans popcorni sp. nov. and Antrihabitans auranticaus sp. nov., isolated from a larva cave.</title>
        <authorList>
            <person name="Lee S.D."/>
            <person name="Kim I.S."/>
        </authorList>
    </citation>
    <scope>NUCLEOTIDE SEQUENCE</scope>
    <source>
        <strain evidence="4">YC3-6</strain>
    </source>
</reference>
<dbReference type="GO" id="GO:0016491">
    <property type="term" value="F:oxidoreductase activity"/>
    <property type="evidence" value="ECO:0007669"/>
    <property type="project" value="UniProtKB-KW"/>
</dbReference>
<dbReference type="PANTHER" id="PTHR44196:SF1">
    <property type="entry name" value="DEHYDROGENASE_REDUCTASE SDR FAMILY MEMBER 7B"/>
    <property type="match status" value="1"/>
</dbReference>
<dbReference type="Pfam" id="PF00106">
    <property type="entry name" value="adh_short"/>
    <property type="match status" value="1"/>
</dbReference>
<accession>A0A934U2V1</accession>
<gene>
    <name evidence="4" type="ORF">JGU71_09210</name>
</gene>